<organism evidence="2 3">
    <name type="scientific">Thermacetogenium phaeum (strain ATCC BAA-254 / DSM 26808 / PB)</name>
    <dbReference type="NCBI Taxonomy" id="1089553"/>
    <lineage>
        <taxon>Bacteria</taxon>
        <taxon>Bacillati</taxon>
        <taxon>Bacillota</taxon>
        <taxon>Clostridia</taxon>
        <taxon>Thermoanaerobacterales</taxon>
        <taxon>Thermoanaerobacteraceae</taxon>
        <taxon>Thermacetogenium</taxon>
    </lineage>
</organism>
<keyword evidence="3" id="KW-1185">Reference proteome</keyword>
<dbReference type="eggNOG" id="COG1214">
    <property type="taxonomic scope" value="Bacteria"/>
</dbReference>
<feature type="domain" description="Gcp-like" evidence="1">
    <location>
        <begin position="32"/>
        <end position="137"/>
    </location>
</feature>
<dbReference type="InterPro" id="IPR022496">
    <property type="entry name" value="T6A_TsaB"/>
</dbReference>
<proteinExistence type="predicted"/>
<dbReference type="SUPFAM" id="SSF53067">
    <property type="entry name" value="Actin-like ATPase domain"/>
    <property type="match status" value="2"/>
</dbReference>
<evidence type="ECO:0000313" key="3">
    <source>
        <dbReference type="Proteomes" id="UP000000467"/>
    </source>
</evidence>
<dbReference type="STRING" id="1089553.Tph_c18540"/>
<dbReference type="PANTHER" id="PTHR11735">
    <property type="entry name" value="TRNA N6-ADENOSINE THREONYLCARBAMOYLTRANSFERASE"/>
    <property type="match status" value="1"/>
</dbReference>
<dbReference type="GO" id="GO:0002949">
    <property type="term" value="P:tRNA threonylcarbamoyladenosine modification"/>
    <property type="evidence" value="ECO:0007669"/>
    <property type="project" value="InterPro"/>
</dbReference>
<dbReference type="RefSeq" id="WP_015050928.1">
    <property type="nucleotide sequence ID" value="NC_018870.1"/>
</dbReference>
<evidence type="ECO:0000313" key="2">
    <source>
        <dbReference type="EMBL" id="AFV12051.1"/>
    </source>
</evidence>
<dbReference type="EMBL" id="CP003732">
    <property type="protein sequence ID" value="AFV12051.1"/>
    <property type="molecule type" value="Genomic_DNA"/>
</dbReference>
<dbReference type="AlphaFoldDB" id="K4LGA7"/>
<dbReference type="NCBIfam" id="TIGR03725">
    <property type="entry name" value="T6A_YeaZ"/>
    <property type="match status" value="1"/>
</dbReference>
<name>K4LGA7_THEPS</name>
<reference evidence="2 3" key="1">
    <citation type="journal article" date="2012" name="BMC Genomics">
        <title>Genome-guided analysis of physiological and morphological traits of the fermentative acetate oxidizer Thermacetogenium phaeum.</title>
        <authorList>
            <person name="Oehler D."/>
            <person name="Poehlein A."/>
            <person name="Leimbach A."/>
            <person name="Muller N."/>
            <person name="Daniel R."/>
            <person name="Gottschalk G."/>
            <person name="Schink B."/>
        </authorList>
    </citation>
    <scope>NUCLEOTIDE SEQUENCE [LARGE SCALE GENOMIC DNA]</scope>
    <source>
        <strain evidence="3">ATCC BAA-254 / DSM 26808 / PB</strain>
    </source>
</reference>
<dbReference type="GO" id="GO:0005829">
    <property type="term" value="C:cytosol"/>
    <property type="evidence" value="ECO:0007669"/>
    <property type="project" value="TreeGrafter"/>
</dbReference>
<dbReference type="InterPro" id="IPR043129">
    <property type="entry name" value="ATPase_NBD"/>
</dbReference>
<dbReference type="PANTHER" id="PTHR11735:SF11">
    <property type="entry name" value="TRNA THREONYLCARBAMOYLADENOSINE BIOSYNTHESIS PROTEIN TSAB"/>
    <property type="match status" value="1"/>
</dbReference>
<keyword evidence="2" id="KW-0645">Protease</keyword>
<dbReference type="GO" id="GO:0008233">
    <property type="term" value="F:peptidase activity"/>
    <property type="evidence" value="ECO:0007669"/>
    <property type="project" value="UniProtKB-KW"/>
</dbReference>
<dbReference type="Gene3D" id="3.30.420.40">
    <property type="match status" value="2"/>
</dbReference>
<sequence length="234" mass="24740">MRVLGIETSTPLVSVAVAEEGAVLGEFALTTKQGHMQHLLPLIDSLLRGLDCSLEEIDGYAAAVGPGSFTSLRVGLATCKALAHATGKNVAGVPTLDVLARGLQGTSGLICPLLCARRDEVYTAFYVSSGAGIKRLSGYLALRPLDLAQRLGRELVAGVTFAGDGALEYWEIFRQYLGDRAALADPSRMWPRAELVAVMGLEVLKEKGGEDPGAVRALYVKPPAVRCQSDGKDS</sequence>
<dbReference type="Pfam" id="PF00814">
    <property type="entry name" value="TsaD"/>
    <property type="match status" value="1"/>
</dbReference>
<protein>
    <submittedName>
        <fullName evidence="2">Universal bacterial protein glycoprotease YeaZ</fullName>
    </submittedName>
</protein>
<dbReference type="KEGG" id="tpz:Tph_c18540"/>
<dbReference type="GO" id="GO:0006508">
    <property type="term" value="P:proteolysis"/>
    <property type="evidence" value="ECO:0007669"/>
    <property type="project" value="UniProtKB-KW"/>
</dbReference>
<dbReference type="Proteomes" id="UP000000467">
    <property type="component" value="Chromosome"/>
</dbReference>
<dbReference type="CDD" id="cd24032">
    <property type="entry name" value="ASKHA_NBD_TsaB"/>
    <property type="match status" value="1"/>
</dbReference>
<dbReference type="HOGENOM" id="CLU_064886_0_0_9"/>
<gene>
    <name evidence="2" type="primary">yeaZ</name>
    <name evidence="2" type="ordered locus">Tph_c18540</name>
</gene>
<evidence type="ECO:0000259" key="1">
    <source>
        <dbReference type="Pfam" id="PF00814"/>
    </source>
</evidence>
<keyword evidence="2" id="KW-0378">Hydrolase</keyword>
<accession>K4LGA7</accession>
<dbReference type="InterPro" id="IPR000905">
    <property type="entry name" value="Gcp-like_dom"/>
</dbReference>
<dbReference type="OrthoDB" id="9784166at2"/>